<feature type="compositionally biased region" description="Basic and acidic residues" evidence="1">
    <location>
        <begin position="73"/>
        <end position="91"/>
    </location>
</feature>
<keyword evidence="3" id="KW-1185">Reference proteome</keyword>
<dbReference type="STRING" id="380358.XALC_1043"/>
<dbReference type="AlphaFoldDB" id="D2UDJ3"/>
<dbReference type="eggNOG" id="COG2010">
    <property type="taxonomic scope" value="Bacteria"/>
</dbReference>
<sequence>MLACPHSRPISPRYIVVPKDAFWMITHGIKMSAMPIWDKADHDDPTIWIMVVFHEKLTGMRPAEYMAIATKSPPDKDKDEDVGHRHEEGDAHPYGVAEMRNMEMPKQRRRFRNTACDDQFGRDNAGRWCTCASLTGA</sequence>
<protein>
    <submittedName>
        <fullName evidence="2">Uncharacterized protein</fullName>
    </submittedName>
</protein>
<name>D2UDJ3_XANAP</name>
<proteinExistence type="predicted"/>
<gene>
    <name evidence="2" type="ordered locus">XALc_1043</name>
</gene>
<feature type="region of interest" description="Disordered" evidence="1">
    <location>
        <begin position="69"/>
        <end position="99"/>
    </location>
</feature>
<dbReference type="KEGG" id="xal:XALC_1043"/>
<organism evidence="2 3">
    <name type="scientific">Xanthomonas albilineans (strain GPE PC73 / CFBP 7063)</name>
    <dbReference type="NCBI Taxonomy" id="380358"/>
    <lineage>
        <taxon>Bacteria</taxon>
        <taxon>Pseudomonadati</taxon>
        <taxon>Pseudomonadota</taxon>
        <taxon>Gammaproteobacteria</taxon>
        <taxon>Lysobacterales</taxon>
        <taxon>Lysobacteraceae</taxon>
        <taxon>Xanthomonas</taxon>
    </lineage>
</organism>
<dbReference type="Proteomes" id="UP000001890">
    <property type="component" value="Chromosome"/>
</dbReference>
<evidence type="ECO:0000256" key="1">
    <source>
        <dbReference type="SAM" id="MobiDB-lite"/>
    </source>
</evidence>
<accession>D2UDJ3</accession>
<dbReference type="EMBL" id="FP565176">
    <property type="protein sequence ID" value="CBA15558.1"/>
    <property type="molecule type" value="Genomic_DNA"/>
</dbReference>
<reference evidence="2 3" key="1">
    <citation type="journal article" date="2009" name="BMC Genomics">
        <title>The complete genome sequence of Xanthomonas albilineans provides new insights into the reductive genome evolution of the xylem-limited Xanthomonadaceae.</title>
        <authorList>
            <person name="Pieretti I."/>
            <person name="Royer M."/>
            <person name="Barbe V."/>
            <person name="Carrere S."/>
            <person name="Koebnik R."/>
            <person name="Cociancich S."/>
            <person name="Couloux A."/>
            <person name="Darrasse A."/>
            <person name="Gouzy J."/>
            <person name="Jacques M.A."/>
            <person name="Lauber E."/>
            <person name="Manceau C."/>
            <person name="Mangenot S."/>
            <person name="Poussier S."/>
            <person name="Segurens B."/>
            <person name="Szurek B."/>
            <person name="Verdier V."/>
            <person name="Arlat M."/>
            <person name="Rott P."/>
        </authorList>
    </citation>
    <scope>NUCLEOTIDE SEQUENCE [LARGE SCALE GENOMIC DNA]</scope>
    <source>
        <strain evidence="3">GPE PC73 / CFBP 7063</strain>
    </source>
</reference>
<evidence type="ECO:0000313" key="2">
    <source>
        <dbReference type="EMBL" id="CBA15558.1"/>
    </source>
</evidence>
<evidence type="ECO:0000313" key="3">
    <source>
        <dbReference type="Proteomes" id="UP000001890"/>
    </source>
</evidence>